<evidence type="ECO:0000313" key="2">
    <source>
        <dbReference type="EMBL" id="KAH9363745.1"/>
    </source>
</evidence>
<name>A0A9J6FNA7_HAELO</name>
<comment type="caution">
    <text evidence="2">The sequence shown here is derived from an EMBL/GenBank/DDBJ whole genome shotgun (WGS) entry which is preliminary data.</text>
</comment>
<keyword evidence="3" id="KW-1185">Reference proteome</keyword>
<gene>
    <name evidence="2" type="ORF">HPB48_006765</name>
</gene>
<sequence length="299" mass="33698">MDVTSACMLATVLVCNETLWRFQIESRFELTPECMFVLNRAVVENQFITCSALFIRHVIDSSFGSLENALQRNLTCLRKAADFVLRKNTSKVFAEAFEKFRSKEQLLHYVARASDMSIAEARVAVRAMRVFVRENYMRINRVVCHMVECHSGKGTHIDQLPDDCWIAIPKYLKVSDVVGEHGVGTVAAGHPGQRLCLEMLPWYIGIDQVERGMPALGIGSSRREQHDHGLELTKLHEMPMLKFEPRSYESSEKGGVQRSSDGGGLGRGAQRVDSMWAAKMDHNRAARRFLGGVAQLDHE</sequence>
<evidence type="ECO:0000313" key="3">
    <source>
        <dbReference type="Proteomes" id="UP000821853"/>
    </source>
</evidence>
<protein>
    <submittedName>
        <fullName evidence="2">Uncharacterized protein</fullName>
    </submittedName>
</protein>
<dbReference type="Proteomes" id="UP000821853">
    <property type="component" value="Chromosome 10"/>
</dbReference>
<accession>A0A9J6FNA7</accession>
<organism evidence="2 3">
    <name type="scientific">Haemaphysalis longicornis</name>
    <name type="common">Bush tick</name>
    <dbReference type="NCBI Taxonomy" id="44386"/>
    <lineage>
        <taxon>Eukaryota</taxon>
        <taxon>Metazoa</taxon>
        <taxon>Ecdysozoa</taxon>
        <taxon>Arthropoda</taxon>
        <taxon>Chelicerata</taxon>
        <taxon>Arachnida</taxon>
        <taxon>Acari</taxon>
        <taxon>Parasitiformes</taxon>
        <taxon>Ixodida</taxon>
        <taxon>Ixodoidea</taxon>
        <taxon>Ixodidae</taxon>
        <taxon>Haemaphysalinae</taxon>
        <taxon>Haemaphysalis</taxon>
    </lineage>
</organism>
<proteinExistence type="predicted"/>
<dbReference type="EMBL" id="JABSTR010000002">
    <property type="protein sequence ID" value="KAH9363745.1"/>
    <property type="molecule type" value="Genomic_DNA"/>
</dbReference>
<dbReference type="VEuPathDB" id="VectorBase:HLOH_046821"/>
<dbReference type="AlphaFoldDB" id="A0A9J6FNA7"/>
<feature type="region of interest" description="Disordered" evidence="1">
    <location>
        <begin position="246"/>
        <end position="269"/>
    </location>
</feature>
<evidence type="ECO:0000256" key="1">
    <source>
        <dbReference type="SAM" id="MobiDB-lite"/>
    </source>
</evidence>
<reference evidence="2 3" key="1">
    <citation type="journal article" date="2020" name="Cell">
        <title>Large-Scale Comparative Analyses of Tick Genomes Elucidate Their Genetic Diversity and Vector Capacities.</title>
        <authorList>
            <consortium name="Tick Genome and Microbiome Consortium (TIGMIC)"/>
            <person name="Jia N."/>
            <person name="Wang J."/>
            <person name="Shi W."/>
            <person name="Du L."/>
            <person name="Sun Y."/>
            <person name="Zhan W."/>
            <person name="Jiang J.F."/>
            <person name="Wang Q."/>
            <person name="Zhang B."/>
            <person name="Ji P."/>
            <person name="Bell-Sakyi L."/>
            <person name="Cui X.M."/>
            <person name="Yuan T.T."/>
            <person name="Jiang B.G."/>
            <person name="Yang W.F."/>
            <person name="Lam T.T."/>
            <person name="Chang Q.C."/>
            <person name="Ding S.J."/>
            <person name="Wang X.J."/>
            <person name="Zhu J.G."/>
            <person name="Ruan X.D."/>
            <person name="Zhao L."/>
            <person name="Wei J.T."/>
            <person name="Ye R.Z."/>
            <person name="Que T.C."/>
            <person name="Du C.H."/>
            <person name="Zhou Y.H."/>
            <person name="Cheng J.X."/>
            <person name="Dai P.F."/>
            <person name="Guo W.B."/>
            <person name="Han X.H."/>
            <person name="Huang E.J."/>
            <person name="Li L.F."/>
            <person name="Wei W."/>
            <person name="Gao Y.C."/>
            <person name="Liu J.Z."/>
            <person name="Shao H.Z."/>
            <person name="Wang X."/>
            <person name="Wang C.C."/>
            <person name="Yang T.C."/>
            <person name="Huo Q.B."/>
            <person name="Li W."/>
            <person name="Chen H.Y."/>
            <person name="Chen S.E."/>
            <person name="Zhou L.G."/>
            <person name="Ni X.B."/>
            <person name="Tian J.H."/>
            <person name="Sheng Y."/>
            <person name="Liu T."/>
            <person name="Pan Y.S."/>
            <person name="Xia L.Y."/>
            <person name="Li J."/>
            <person name="Zhao F."/>
            <person name="Cao W.C."/>
        </authorList>
    </citation>
    <scope>NUCLEOTIDE SEQUENCE [LARGE SCALE GENOMIC DNA]</scope>
    <source>
        <strain evidence="2">HaeL-2018</strain>
    </source>
</reference>